<gene>
    <name evidence="3" type="ORF">EV186_1011202</name>
</gene>
<dbReference type="Pfam" id="PF01979">
    <property type="entry name" value="Amidohydro_1"/>
    <property type="match status" value="1"/>
</dbReference>
<dbReference type="Proteomes" id="UP000295444">
    <property type="component" value="Unassembled WGS sequence"/>
</dbReference>
<dbReference type="AlphaFoldDB" id="A0A4R6SMR9"/>
<dbReference type="InterPro" id="IPR032466">
    <property type="entry name" value="Metal_Hydrolase"/>
</dbReference>
<dbReference type="EMBL" id="SNXZ01000001">
    <property type="protein sequence ID" value="TDQ05234.1"/>
    <property type="molecule type" value="Genomic_DNA"/>
</dbReference>
<dbReference type="InterPro" id="IPR006680">
    <property type="entry name" value="Amidohydro-rel"/>
</dbReference>
<dbReference type="InterPro" id="IPR050287">
    <property type="entry name" value="MTA/SAH_deaminase"/>
</dbReference>
<dbReference type="InterPro" id="IPR011059">
    <property type="entry name" value="Metal-dep_hydrolase_composite"/>
</dbReference>
<dbReference type="SUPFAM" id="SSF51338">
    <property type="entry name" value="Composite domain of metallo-dependent hydrolases"/>
    <property type="match status" value="1"/>
</dbReference>
<name>A0A4R6SMR9_LABRH</name>
<dbReference type="SUPFAM" id="SSF51556">
    <property type="entry name" value="Metallo-dependent hydrolases"/>
    <property type="match status" value="1"/>
</dbReference>
<dbReference type="Gene3D" id="2.30.40.10">
    <property type="entry name" value="Urease, subunit C, domain 1"/>
    <property type="match status" value="1"/>
</dbReference>
<evidence type="ECO:0000259" key="2">
    <source>
        <dbReference type="Pfam" id="PF01979"/>
    </source>
</evidence>
<dbReference type="Gene3D" id="3.20.20.140">
    <property type="entry name" value="Metal-dependent hydrolases"/>
    <property type="match status" value="1"/>
</dbReference>
<dbReference type="PANTHER" id="PTHR43794:SF11">
    <property type="entry name" value="AMIDOHYDROLASE-RELATED DOMAIN-CONTAINING PROTEIN"/>
    <property type="match status" value="1"/>
</dbReference>
<organism evidence="3 4">
    <name type="scientific">Labedaea rhizosphaerae</name>
    <dbReference type="NCBI Taxonomy" id="598644"/>
    <lineage>
        <taxon>Bacteria</taxon>
        <taxon>Bacillati</taxon>
        <taxon>Actinomycetota</taxon>
        <taxon>Actinomycetes</taxon>
        <taxon>Pseudonocardiales</taxon>
        <taxon>Pseudonocardiaceae</taxon>
        <taxon>Labedaea</taxon>
    </lineage>
</organism>
<evidence type="ECO:0000313" key="4">
    <source>
        <dbReference type="Proteomes" id="UP000295444"/>
    </source>
</evidence>
<dbReference type="GO" id="GO:0016810">
    <property type="term" value="F:hydrolase activity, acting on carbon-nitrogen (but not peptide) bonds"/>
    <property type="evidence" value="ECO:0007669"/>
    <property type="project" value="InterPro"/>
</dbReference>
<proteinExistence type="predicted"/>
<protein>
    <submittedName>
        <fullName evidence="3">5-methylthioadenosine/S-adenosylhomocysteine deaminase</fullName>
    </submittedName>
</protein>
<accession>A0A4R6SMR9</accession>
<feature type="domain" description="Amidohydrolase-related" evidence="2">
    <location>
        <begin position="57"/>
        <end position="408"/>
    </location>
</feature>
<keyword evidence="4" id="KW-1185">Reference proteome</keyword>
<sequence>MPDAVRLLASAVLPADPRCSVLRDAAVDIGPDGRIAYCGPSAAAPEHRGPVRRCSGILLPGLVNAHAHSPMTVLRGMGGDLPLLRWLHEVIWPAESKMTPVDVRTGMLLGSVEMLRHGVTTTAEMYFHAEQLVDAVLTTGARVLVAPAVIDAPGWDWRAELDKISAWIDADGLRFGPGDRVELGYGPHSAYMLSPEALTEVAEHAQARGALVQVHVAESLPEDTEQREKFGSVPVLLETVGMLRGRVLAAHAVHLSDKDIQVFANAGVGVGHCPGSNAKLASGIARLVDLQAAGVAVGIGTDGPASNDDLDLWEDARLASMLARLSTMDSTAVPAATAFLLATRGGADALGRNDLGRLEAGAWADLVHVGVDGPAFTAGLDVPDEHLLSNLVWGGGHRDVTDVWVAGEHVVAAGEPTTVDRHEVQAAAGAVTTRLRG</sequence>
<evidence type="ECO:0000313" key="3">
    <source>
        <dbReference type="EMBL" id="TDQ05234.1"/>
    </source>
</evidence>
<evidence type="ECO:0000256" key="1">
    <source>
        <dbReference type="ARBA" id="ARBA00022801"/>
    </source>
</evidence>
<reference evidence="3 4" key="1">
    <citation type="submission" date="2019-03" db="EMBL/GenBank/DDBJ databases">
        <title>Genomic Encyclopedia of Type Strains, Phase IV (KMG-IV): sequencing the most valuable type-strain genomes for metagenomic binning, comparative biology and taxonomic classification.</title>
        <authorList>
            <person name="Goeker M."/>
        </authorList>
    </citation>
    <scope>NUCLEOTIDE SEQUENCE [LARGE SCALE GENOMIC DNA]</scope>
    <source>
        <strain evidence="3 4">DSM 45361</strain>
    </source>
</reference>
<dbReference type="CDD" id="cd01298">
    <property type="entry name" value="ATZ_TRZ_like"/>
    <property type="match status" value="1"/>
</dbReference>
<keyword evidence="1" id="KW-0378">Hydrolase</keyword>
<dbReference type="PANTHER" id="PTHR43794">
    <property type="entry name" value="AMINOHYDROLASE SSNA-RELATED"/>
    <property type="match status" value="1"/>
</dbReference>
<dbReference type="OrthoDB" id="3189065at2"/>
<dbReference type="RefSeq" id="WP_133848020.1">
    <property type="nucleotide sequence ID" value="NZ_SNXZ01000001.1"/>
</dbReference>
<comment type="caution">
    <text evidence="3">The sequence shown here is derived from an EMBL/GenBank/DDBJ whole genome shotgun (WGS) entry which is preliminary data.</text>
</comment>